<reference evidence="2" key="1">
    <citation type="submission" date="2022-11" db="EMBL/GenBank/DDBJ databases">
        <title>Hoeflea poritis sp. nov., isolated from scleractinian coral Porites lutea.</title>
        <authorList>
            <person name="Zhang G."/>
            <person name="Wei Q."/>
            <person name="Cai L."/>
        </authorList>
    </citation>
    <scope>NUCLEOTIDE SEQUENCE</scope>
    <source>
        <strain evidence="2">E7-10</strain>
    </source>
</reference>
<proteinExistence type="predicted"/>
<gene>
    <name evidence="2" type="ORF">OOZ53_01385</name>
</gene>
<accession>A0ABT4VH09</accession>
<comment type="caution">
    <text evidence="2">The sequence shown here is derived from an EMBL/GenBank/DDBJ whole genome shotgun (WGS) entry which is preliminary data.</text>
</comment>
<sequence>MTSRKAILDGNDVVRRNHLKRLADGPKGIAHLVPADDGKAEARSKLNDEVAEIGRRNHAAATRAAKRKTRAGGSK</sequence>
<dbReference type="RefSeq" id="WP_271087495.1">
    <property type="nucleotide sequence ID" value="NZ_JAPJZH010000001.1"/>
</dbReference>
<dbReference type="Proteomes" id="UP001148313">
    <property type="component" value="Unassembled WGS sequence"/>
</dbReference>
<feature type="compositionally biased region" description="Basic residues" evidence="1">
    <location>
        <begin position="64"/>
        <end position="75"/>
    </location>
</feature>
<feature type="region of interest" description="Disordered" evidence="1">
    <location>
        <begin position="55"/>
        <end position="75"/>
    </location>
</feature>
<name>A0ABT4VH09_9HYPH</name>
<protein>
    <submittedName>
        <fullName evidence="2">Uncharacterized protein</fullName>
    </submittedName>
</protein>
<keyword evidence="3" id="KW-1185">Reference proteome</keyword>
<organism evidence="2 3">
    <name type="scientific">Hoeflea poritis</name>
    <dbReference type="NCBI Taxonomy" id="2993659"/>
    <lineage>
        <taxon>Bacteria</taxon>
        <taxon>Pseudomonadati</taxon>
        <taxon>Pseudomonadota</taxon>
        <taxon>Alphaproteobacteria</taxon>
        <taxon>Hyphomicrobiales</taxon>
        <taxon>Rhizobiaceae</taxon>
        <taxon>Hoeflea</taxon>
    </lineage>
</organism>
<evidence type="ECO:0000256" key="1">
    <source>
        <dbReference type="SAM" id="MobiDB-lite"/>
    </source>
</evidence>
<evidence type="ECO:0000313" key="2">
    <source>
        <dbReference type="EMBL" id="MDA4843977.1"/>
    </source>
</evidence>
<evidence type="ECO:0000313" key="3">
    <source>
        <dbReference type="Proteomes" id="UP001148313"/>
    </source>
</evidence>
<dbReference type="EMBL" id="JAPJZH010000001">
    <property type="protein sequence ID" value="MDA4843977.1"/>
    <property type="molecule type" value="Genomic_DNA"/>
</dbReference>